<sequence length="100" mass="11391">MSSKPSPCHPWVVIISLLSRHLVRRRRRSPMSRHRHLPPPPSQVRQGEPCGNRRQTSGTQSPLNIAPRLPRILQRRNSESPRPRPESLRAPSLGCESTLL</sequence>
<evidence type="ECO:0000313" key="2">
    <source>
        <dbReference type="EMBL" id="CCC91601.1"/>
    </source>
</evidence>
<feature type="compositionally biased region" description="Basic and acidic residues" evidence="1">
    <location>
        <begin position="76"/>
        <end position="87"/>
    </location>
</feature>
<feature type="compositionally biased region" description="Polar residues" evidence="1">
    <location>
        <begin position="53"/>
        <end position="63"/>
    </location>
</feature>
<evidence type="ECO:0000256" key="1">
    <source>
        <dbReference type="SAM" id="MobiDB-lite"/>
    </source>
</evidence>
<dbReference type="EMBL" id="HE575320">
    <property type="protein sequence ID" value="CCC91601.1"/>
    <property type="molecule type" value="Genomic_DNA"/>
</dbReference>
<proteinExistence type="predicted"/>
<dbReference type="AlphaFoldDB" id="G0UQE0"/>
<feature type="compositionally biased region" description="Basic residues" evidence="1">
    <location>
        <begin position="24"/>
        <end position="37"/>
    </location>
</feature>
<reference evidence="2" key="1">
    <citation type="journal article" date="2012" name="Proc. Natl. Acad. Sci. U.S.A.">
        <title>Antigenic diversity is generated by distinct evolutionary mechanisms in African trypanosome species.</title>
        <authorList>
            <person name="Jackson A.P."/>
            <person name="Berry A."/>
            <person name="Aslett M."/>
            <person name="Allison H.C."/>
            <person name="Burton P."/>
            <person name="Vavrova-Anderson J."/>
            <person name="Brown R."/>
            <person name="Browne H."/>
            <person name="Corton N."/>
            <person name="Hauser H."/>
            <person name="Gamble J."/>
            <person name="Gilderthorp R."/>
            <person name="Marcello L."/>
            <person name="McQuillan J."/>
            <person name="Otto T.D."/>
            <person name="Quail M.A."/>
            <person name="Sanders M.J."/>
            <person name="van Tonder A."/>
            <person name="Ginger M.L."/>
            <person name="Field M.C."/>
            <person name="Barry J.D."/>
            <person name="Hertz-Fowler C."/>
            <person name="Berriman M."/>
        </authorList>
    </citation>
    <scope>NUCLEOTIDE SEQUENCE</scope>
    <source>
        <strain evidence="2">IL3000</strain>
    </source>
</reference>
<gene>
    <name evidence="2" type="ORF">TCIL3000_7_4150</name>
</gene>
<name>G0UQE0_TRYCI</name>
<feature type="region of interest" description="Disordered" evidence="1">
    <location>
        <begin position="24"/>
        <end position="100"/>
    </location>
</feature>
<accession>G0UQE0</accession>
<protein>
    <submittedName>
        <fullName evidence="2">Uncharacterized protein</fullName>
    </submittedName>
</protein>
<organism evidence="2">
    <name type="scientific">Trypanosoma congolense (strain IL3000)</name>
    <dbReference type="NCBI Taxonomy" id="1068625"/>
    <lineage>
        <taxon>Eukaryota</taxon>
        <taxon>Discoba</taxon>
        <taxon>Euglenozoa</taxon>
        <taxon>Kinetoplastea</taxon>
        <taxon>Metakinetoplastina</taxon>
        <taxon>Trypanosomatida</taxon>
        <taxon>Trypanosomatidae</taxon>
        <taxon>Trypanosoma</taxon>
        <taxon>Nannomonas</taxon>
    </lineage>
</organism>